<dbReference type="InterPro" id="IPR011989">
    <property type="entry name" value="ARM-like"/>
</dbReference>
<sequence>MTRLSIEESESSHVYKYLCQKIGSEKVVKTRRLICDISDIGQRDKIMTSGSKGEGLNLNGSDFDAMIIDPNFKVYQSEDEVQSDCFAIPLIMNTEETHPCFTQLWSLNHNLKTSPNVMVKHHRGYVLSSELFKQCYANFSDVTLPALYSRKIHGPCISDKNNTLDIAWCVITELVYRGTPPFDLVYFRCVITELFTEEPHHLILSISGVITELFTEGTPPFDLSIFRCVITELFTEGTPPFDLSYFRCVITELFTEGTPPFDLSISGVITELFTEGTPPFDLSISEGTPPFDLSICGVSITELFTEGTPPFDLSISELFTEGTPPFDLSQLLAYINGEYSPWKVLEKLDDGSIRDLIRHMIKKEPNHRLSAEEYMIQQRGKAFPEYFFSFLKLYLQRFATAPILPPDDRIIRLKKDFSKITKNLCVKEDHCEENVGLVLVLSLLESSSRKLHFFNTKIMALQLLLDFSKYLTTDIILDRIVPYMLHFANDHFPRVRAELVRVITQCLKTIKSVPRSDANIFPEYIFPSLSNLTQDPSAMVRAAYAENIAQLAETGLKVLEMMQRSDLEEKEEEETDSTTFQASYDMELLSLQETIQQKVVTLLSDPDNMVKQALMENGITRLCVFLADKKGSFFDNIVGVAAYVGWQSSPVLKPLLEQGLNDTEEFVVYRTLRTLQSLTELGLLPKTMLHEFLQEVVPFLAHSGIWIRQGAVGFISAVAKTFNIADIHCKLLPLVQVFLNKSVLQINKEVYLLNALEGSVPRKVFDYILKSNLLGRLFDTLQERQYMRKVYRNKVTYSEMDESMSQIFRKLSSLGMAEEHEDKVLAMKDYIIKLHRIRAGSSENEPRNGEEMNRPGEINVISVRAVTRRHAELERSKDSKMDGSTGTPPSRGKKKQQTLDSQTSSSMNPEWKSMFGSSDSSSATDSPKSKSIVKAELQEKKISTSTTSLTSQGSSNSGSFVTMSQGQISIPEGTLARGTIGAITQDMNKIMATRYNPCKLELRNLVHQQRDRYNDEILSKDLLIDDLSPWESQPPLSNWRPKGLLVAHLHEHRGSINRIQVSCDHSYFATASNDGSIKLWECDKLEGKSSINRSKQTINLKDGKINSLVFCEGSLSLAAATENNNIHVYKIESGKANAVNKLEIDKEEFGKVVDVTHYDTGAQSVLAYATVNGYIMGFDLRSNKEVWKLKNDPKKCWFAVGTSSGSHVCWDLRFQLPITSIEHPMGARVRKLIVHPKEQSWIISATQGNNEVSMWDVETGARRKALWASPAPPLSQKQASNHSVYGMHMVMTDNNVIMLTASSDMRARFWDINYPANSYIMAPAAMDPGHQPSVSYRSRLIEGTEVIIETYTKKQTLTSEDIPRCGPDTPAIGHHDVISDINTCMASQCLVITGSRDGVVKVWK</sequence>
<feature type="region of interest" description="Disordered" evidence="12">
    <location>
        <begin position="841"/>
        <end position="962"/>
    </location>
</feature>
<dbReference type="PANTHER" id="PTHR17583">
    <property type="entry name" value="PHOSPHOINOSITIDE 3-KINASE REGULATORY SUBUNIT 4"/>
    <property type="match status" value="1"/>
</dbReference>
<evidence type="ECO:0000256" key="11">
    <source>
        <dbReference type="PROSITE-ProRule" id="PRU00221"/>
    </source>
</evidence>
<feature type="compositionally biased region" description="Polar residues" evidence="12">
    <location>
        <begin position="898"/>
        <end position="908"/>
    </location>
</feature>
<comment type="subcellular location">
    <subcellularLocation>
        <location evidence="1">Cytoplasmic vesicle</location>
        <location evidence="1">Autophagosome</location>
    </subcellularLocation>
</comment>
<dbReference type="SMART" id="SM00320">
    <property type="entry name" value="WD40"/>
    <property type="match status" value="6"/>
</dbReference>
<dbReference type="GO" id="GO:0006623">
    <property type="term" value="P:protein targeting to vacuole"/>
    <property type="evidence" value="ECO:0007669"/>
    <property type="project" value="TreeGrafter"/>
</dbReference>
<dbReference type="GO" id="GO:0045324">
    <property type="term" value="P:late endosome to vacuole transport"/>
    <property type="evidence" value="ECO:0007669"/>
    <property type="project" value="InterPro"/>
</dbReference>
<dbReference type="Gene3D" id="2.130.10.10">
    <property type="entry name" value="YVTN repeat-like/Quinoprotein amine dehydrogenase"/>
    <property type="match status" value="2"/>
</dbReference>
<keyword evidence="7" id="KW-0547">Nucleotide-binding</keyword>
<evidence type="ECO:0000313" key="14">
    <source>
        <dbReference type="EMBL" id="CAG2215841.1"/>
    </source>
</evidence>
<evidence type="ECO:0000256" key="2">
    <source>
        <dbReference type="ARBA" id="ARBA00012513"/>
    </source>
</evidence>
<evidence type="ECO:0000256" key="3">
    <source>
        <dbReference type="ARBA" id="ARBA00022527"/>
    </source>
</evidence>
<dbReference type="GO" id="GO:0034272">
    <property type="term" value="C:phosphatidylinositol 3-kinase complex, class III, type II"/>
    <property type="evidence" value="ECO:0007669"/>
    <property type="project" value="TreeGrafter"/>
</dbReference>
<dbReference type="Gene3D" id="1.25.10.10">
    <property type="entry name" value="Leucine-rich Repeat Variant"/>
    <property type="match status" value="1"/>
</dbReference>
<dbReference type="GO" id="GO:0005524">
    <property type="term" value="F:ATP binding"/>
    <property type="evidence" value="ECO:0007669"/>
    <property type="project" value="UniProtKB-KW"/>
</dbReference>
<dbReference type="Pfam" id="PF00400">
    <property type="entry name" value="WD40"/>
    <property type="match status" value="2"/>
</dbReference>
<dbReference type="SUPFAM" id="SSF56112">
    <property type="entry name" value="Protein kinase-like (PK-like)"/>
    <property type="match status" value="1"/>
</dbReference>
<keyword evidence="8" id="KW-0418">Kinase</keyword>
<reference evidence="14" key="1">
    <citation type="submission" date="2021-03" db="EMBL/GenBank/DDBJ databases">
        <authorList>
            <person name="Bekaert M."/>
        </authorList>
    </citation>
    <scope>NUCLEOTIDE SEQUENCE</scope>
</reference>
<keyword evidence="5 14" id="KW-0808">Transferase</keyword>
<dbReference type="PROSITE" id="PS50082">
    <property type="entry name" value="WD_REPEATS_2"/>
    <property type="match status" value="2"/>
</dbReference>
<evidence type="ECO:0000256" key="7">
    <source>
        <dbReference type="ARBA" id="ARBA00022741"/>
    </source>
</evidence>
<dbReference type="GO" id="GO:0005776">
    <property type="term" value="C:autophagosome"/>
    <property type="evidence" value="ECO:0007669"/>
    <property type="project" value="UniProtKB-SubCell"/>
</dbReference>
<feature type="domain" description="Phosphatase 2A Regulatory Subunit A helical" evidence="13">
    <location>
        <begin position="440"/>
        <end position="630"/>
    </location>
</feature>
<dbReference type="OrthoDB" id="242910at2759"/>
<dbReference type="PROSITE" id="PS00678">
    <property type="entry name" value="WD_REPEATS_1"/>
    <property type="match status" value="1"/>
</dbReference>
<feature type="repeat" description="HEAT" evidence="10">
    <location>
        <begin position="525"/>
        <end position="554"/>
    </location>
</feature>
<dbReference type="InterPro" id="IPR036322">
    <property type="entry name" value="WD40_repeat_dom_sf"/>
</dbReference>
<dbReference type="InterPro" id="IPR015943">
    <property type="entry name" value="WD40/YVTN_repeat-like_dom_sf"/>
</dbReference>
<evidence type="ECO:0000256" key="8">
    <source>
        <dbReference type="ARBA" id="ARBA00022777"/>
    </source>
</evidence>
<dbReference type="GO" id="GO:0071561">
    <property type="term" value="C:nucleus-vacuole junction"/>
    <property type="evidence" value="ECO:0007669"/>
    <property type="project" value="TreeGrafter"/>
</dbReference>
<dbReference type="InterPro" id="IPR055231">
    <property type="entry name" value="2AA_helical"/>
</dbReference>
<name>A0A8S3S6B8_MYTED</name>
<dbReference type="InterPro" id="IPR016024">
    <property type="entry name" value="ARM-type_fold"/>
</dbReference>
<proteinExistence type="predicted"/>
<evidence type="ECO:0000256" key="9">
    <source>
        <dbReference type="ARBA" id="ARBA00022840"/>
    </source>
</evidence>
<evidence type="ECO:0000256" key="12">
    <source>
        <dbReference type="SAM" id="MobiDB-lite"/>
    </source>
</evidence>
<evidence type="ECO:0000259" key="13">
    <source>
        <dbReference type="Pfam" id="PF22956"/>
    </source>
</evidence>
<dbReference type="InterPro" id="IPR021133">
    <property type="entry name" value="HEAT_type_2"/>
</dbReference>
<evidence type="ECO:0000256" key="10">
    <source>
        <dbReference type="PROSITE-ProRule" id="PRU00103"/>
    </source>
</evidence>
<dbReference type="InterPro" id="IPR011009">
    <property type="entry name" value="Kinase-like_dom_sf"/>
</dbReference>
<feature type="domain" description="Phosphatase 2A Regulatory Subunit A helical" evidence="13">
    <location>
        <begin position="631"/>
        <end position="768"/>
    </location>
</feature>
<dbReference type="Proteomes" id="UP000683360">
    <property type="component" value="Unassembled WGS sequence"/>
</dbReference>
<dbReference type="PROSITE" id="PS50294">
    <property type="entry name" value="WD_REPEATS_REGION"/>
    <property type="match status" value="2"/>
</dbReference>
<dbReference type="SUPFAM" id="SSF48371">
    <property type="entry name" value="ARM repeat"/>
    <property type="match status" value="1"/>
</dbReference>
<keyword evidence="3" id="KW-0723">Serine/threonine-protein kinase</keyword>
<dbReference type="InterPro" id="IPR001680">
    <property type="entry name" value="WD40_rpt"/>
</dbReference>
<dbReference type="SUPFAM" id="SSF50978">
    <property type="entry name" value="WD40 repeat-like"/>
    <property type="match status" value="1"/>
</dbReference>
<feature type="repeat" description="WD" evidence="11">
    <location>
        <begin position="1371"/>
        <end position="1404"/>
    </location>
</feature>
<evidence type="ECO:0000256" key="1">
    <source>
        <dbReference type="ARBA" id="ARBA00004419"/>
    </source>
</evidence>
<dbReference type="PANTHER" id="PTHR17583:SF0">
    <property type="entry name" value="PHOSPHOINOSITIDE 3-KINASE REGULATORY SUBUNIT 4"/>
    <property type="match status" value="1"/>
</dbReference>
<evidence type="ECO:0000313" key="15">
    <source>
        <dbReference type="Proteomes" id="UP000683360"/>
    </source>
</evidence>
<keyword evidence="6" id="KW-0677">Repeat</keyword>
<keyword evidence="4 11" id="KW-0853">WD repeat</keyword>
<evidence type="ECO:0000256" key="6">
    <source>
        <dbReference type="ARBA" id="ARBA00022737"/>
    </source>
</evidence>
<keyword evidence="15" id="KW-1185">Reference proteome</keyword>
<organism evidence="14 15">
    <name type="scientific">Mytilus edulis</name>
    <name type="common">Blue mussel</name>
    <dbReference type="NCBI Taxonomy" id="6550"/>
    <lineage>
        <taxon>Eukaryota</taxon>
        <taxon>Metazoa</taxon>
        <taxon>Spiralia</taxon>
        <taxon>Lophotrochozoa</taxon>
        <taxon>Mollusca</taxon>
        <taxon>Bivalvia</taxon>
        <taxon>Autobranchia</taxon>
        <taxon>Pteriomorphia</taxon>
        <taxon>Mytilida</taxon>
        <taxon>Mytiloidea</taxon>
        <taxon>Mytilidae</taxon>
        <taxon>Mytilinae</taxon>
        <taxon>Mytilus</taxon>
    </lineage>
</organism>
<dbReference type="InterPro" id="IPR045162">
    <property type="entry name" value="Vps15-like"/>
</dbReference>
<comment type="caution">
    <text evidence="14">The sequence shown here is derived from an EMBL/GenBank/DDBJ whole genome shotgun (WGS) entry which is preliminary data.</text>
</comment>
<dbReference type="GO" id="GO:0016236">
    <property type="term" value="P:macroautophagy"/>
    <property type="evidence" value="ECO:0007669"/>
    <property type="project" value="InterPro"/>
</dbReference>
<feature type="compositionally biased region" description="Basic and acidic residues" evidence="12">
    <location>
        <begin position="844"/>
        <end position="854"/>
    </location>
</feature>
<dbReference type="GO" id="GO:0034271">
    <property type="term" value="C:phosphatidylinositol 3-kinase complex, class III, type I"/>
    <property type="evidence" value="ECO:0007669"/>
    <property type="project" value="TreeGrafter"/>
</dbReference>
<evidence type="ECO:0000256" key="4">
    <source>
        <dbReference type="ARBA" id="ARBA00022574"/>
    </source>
</evidence>
<dbReference type="EMBL" id="CAJPWZ010001457">
    <property type="protein sequence ID" value="CAG2215841.1"/>
    <property type="molecule type" value="Genomic_DNA"/>
</dbReference>
<dbReference type="Pfam" id="PF22956">
    <property type="entry name" value="VPS15-like_hel"/>
    <property type="match status" value="2"/>
</dbReference>
<dbReference type="EC" id="2.7.11.1" evidence="2"/>
<dbReference type="PROSITE" id="PS50077">
    <property type="entry name" value="HEAT_REPEAT"/>
    <property type="match status" value="1"/>
</dbReference>
<feature type="compositionally biased region" description="Low complexity" evidence="12">
    <location>
        <begin position="943"/>
        <end position="959"/>
    </location>
</feature>
<dbReference type="InterPro" id="IPR019775">
    <property type="entry name" value="WD40_repeat_CS"/>
</dbReference>
<dbReference type="GO" id="GO:0004674">
    <property type="term" value="F:protein serine/threonine kinase activity"/>
    <property type="evidence" value="ECO:0007669"/>
    <property type="project" value="UniProtKB-KW"/>
</dbReference>
<dbReference type="GO" id="GO:0005770">
    <property type="term" value="C:late endosome"/>
    <property type="evidence" value="ECO:0007669"/>
    <property type="project" value="TreeGrafter"/>
</dbReference>
<accession>A0A8S3S6B8</accession>
<keyword evidence="9" id="KW-0067">ATP-binding</keyword>
<gene>
    <name evidence="14" type="ORF">MEDL_29600</name>
</gene>
<evidence type="ECO:0000256" key="5">
    <source>
        <dbReference type="ARBA" id="ARBA00022679"/>
    </source>
</evidence>
<protein>
    <recommendedName>
        <fullName evidence="2">non-specific serine/threonine protein kinase</fullName>
        <ecNumber evidence="2">2.7.11.1</ecNumber>
    </recommendedName>
</protein>
<feature type="compositionally biased region" description="Basic and acidic residues" evidence="12">
    <location>
        <begin position="869"/>
        <end position="881"/>
    </location>
</feature>
<feature type="repeat" description="WD" evidence="11">
    <location>
        <begin position="1049"/>
        <end position="1081"/>
    </location>
</feature>
<feature type="compositionally biased region" description="Low complexity" evidence="12">
    <location>
        <begin position="912"/>
        <end position="930"/>
    </location>
</feature>